<dbReference type="EMBL" id="CP015631">
    <property type="protein sequence ID" value="ANF34492.1"/>
    <property type="molecule type" value="Genomic_DNA"/>
</dbReference>
<feature type="domain" description="Periplasmic copper-binding protein NosD beta helix" evidence="1">
    <location>
        <begin position="760"/>
        <end position="901"/>
    </location>
</feature>
<dbReference type="Pfam" id="PF05048">
    <property type="entry name" value="NosD"/>
    <property type="match status" value="1"/>
</dbReference>
<dbReference type="Gene3D" id="2.160.20.10">
    <property type="entry name" value="Single-stranded right-handed beta-helix, Pectin lyase-like"/>
    <property type="match status" value="1"/>
</dbReference>
<dbReference type="AlphaFoldDB" id="A0A172XD65"/>
<dbReference type="InterPro" id="IPR011050">
    <property type="entry name" value="Pectin_lyase_fold/virulence"/>
</dbReference>
<proteinExistence type="predicted"/>
<keyword evidence="2" id="KW-0614">Plasmid</keyword>
<evidence type="ECO:0000313" key="3">
    <source>
        <dbReference type="Proteomes" id="UP000264231"/>
    </source>
</evidence>
<dbReference type="Proteomes" id="UP000264231">
    <property type="component" value="Plasmid lp24"/>
</dbReference>
<accession>A0A172XD65</accession>
<gene>
    <name evidence="2" type="ORF">A7978_06075</name>
</gene>
<name>A0A172XD65_BORTU</name>
<reference evidence="2 3" key="1">
    <citation type="submission" date="2016-05" db="EMBL/GenBank/DDBJ databases">
        <title>Chromosome and linear plasmid sequence of a 2015 human isolate of tick-borne relapsing fever spirochete, Borrelia turicatae.</title>
        <authorList>
            <person name="Kingry L.C."/>
            <person name="Dhwani B."/>
            <person name="Replogle A."/>
            <person name="Sexton C."/>
            <person name="Rowe L."/>
            <person name="Stermole B.M."/>
            <person name="Christensen A.M."/>
            <person name="Schriefer M.E."/>
        </authorList>
    </citation>
    <scope>NUCLEOTIDE SEQUENCE [LARGE SCALE GENOMIC DNA]</scope>
    <source>
        <strain evidence="2 3">BTE5EL</strain>
        <plasmid evidence="2 3">lp24</plasmid>
    </source>
</reference>
<organism evidence="2 3">
    <name type="scientific">Borrelia turicatae</name>
    <dbReference type="NCBI Taxonomy" id="142"/>
    <lineage>
        <taxon>Bacteria</taxon>
        <taxon>Pseudomonadati</taxon>
        <taxon>Spirochaetota</taxon>
        <taxon>Spirochaetia</taxon>
        <taxon>Spirochaetales</taxon>
        <taxon>Borreliaceae</taxon>
        <taxon>Borrelia</taxon>
    </lineage>
</organism>
<dbReference type="InterPro" id="IPR007742">
    <property type="entry name" value="NosD_dom"/>
</dbReference>
<protein>
    <recommendedName>
        <fullName evidence="1">Periplasmic copper-binding protein NosD beta helix domain-containing protein</fullName>
    </recommendedName>
</protein>
<evidence type="ECO:0000259" key="1">
    <source>
        <dbReference type="Pfam" id="PF05048"/>
    </source>
</evidence>
<dbReference type="InterPro" id="IPR012334">
    <property type="entry name" value="Pectin_lyas_fold"/>
</dbReference>
<geneLocation type="plasmid" evidence="2 3">
    <name>lp24</name>
</geneLocation>
<evidence type="ECO:0000313" key="2">
    <source>
        <dbReference type="EMBL" id="ANF34492.1"/>
    </source>
</evidence>
<dbReference type="SUPFAM" id="SSF51126">
    <property type="entry name" value="Pectin lyase-like"/>
    <property type="match status" value="1"/>
</dbReference>
<sequence>MYTVGILKCPYRNRVGKGDLSLQQEDKVEKDLTEAEGDVVDVDRLKDIPSPSVHLSSLDISEPSRMVNVELISSDHTDLGVESNSEDIQAEGIQEEEEHPGFCELSIVFFTDEGQFFDLTPYTDISSVSLDLKIVDPTLKTASSSFKFEANGLSDEFLDFLFFRKEDVYVKVSEGAQSLFKGVLEKFFNKEVLDSTKSISFTVNDYSKLLSVVFERPIQFPVNYNPDWLYVYNPLVKEQSVVHLILQKSNLKDLIDDDGSESILAKIPAVIIADGEELETILSALLYEFGYAYTFTGDGKLQILPIWKSEVIKKDVNLCSIDASSYVLSKSSSSSYDSTRVIWREGKFQSKEESILNRRPLYSAPISVQGSGSSLYVAVLQKGVVYPDFADKVGSLVYQEYDPKWFDTAYKWDFKKREVWHDHYAINDHLAIISTHKLEARFSADSDIKLVHEEYYPTKARIWFKNTSSSQGSRYIYYFDIYGDVFYTIARNILQTDNADDFYSKRFEYSTRFIFDSNSAGMFFEFLTNLRVKGHTIVNFRSTQELDLTDFVCLRFEDFGVDHFFLILSKKVSGFDMNIRFYEYEGITWGDYTHYDYLTTSKYIGSRDNLEAIREVIVAPFNYIASRDNDFSSPHLVAPGFQDEVTMQEALSLAKRSGTSKIRLLPGDFYMYGPVDISNFELRGEGGVVIRAGGFAKNIFTATRSFKMSGLTICQKPMSELWIRGGNLSDDQYLDSYLENKEFALSVTLRLCASYRLREEERSSIYLNDASFIYLKNITFLCNQGVALKTMKVKKILLENVIFKSTSCGFVIHDVDNMTFIGVEIESNKKASVANGVNAIMRGGVVKKNRDGLYFTKFSSFKATGVEFLSNTGVALQLDEVISARFAGNSFVENKVGLKSNSLDLLIRDFFVKNELGMSFTKKSELSARVIDFNVYEENIKDKEEVA</sequence>